<organism evidence="1 2">
    <name type="scientific">Gnathostoma spinigerum</name>
    <dbReference type="NCBI Taxonomy" id="75299"/>
    <lineage>
        <taxon>Eukaryota</taxon>
        <taxon>Metazoa</taxon>
        <taxon>Ecdysozoa</taxon>
        <taxon>Nematoda</taxon>
        <taxon>Chromadorea</taxon>
        <taxon>Rhabditida</taxon>
        <taxon>Spirurina</taxon>
        <taxon>Gnathostomatomorpha</taxon>
        <taxon>Gnathostomatoidea</taxon>
        <taxon>Gnathostomatidae</taxon>
        <taxon>Gnathostoma</taxon>
    </lineage>
</organism>
<keyword evidence="2" id="KW-1185">Reference proteome</keyword>
<feature type="non-terminal residue" evidence="1">
    <location>
        <position position="1"/>
    </location>
</feature>
<accession>A0ABD6F0Z0</accession>
<evidence type="ECO:0008006" key="3">
    <source>
        <dbReference type="Google" id="ProtNLM"/>
    </source>
</evidence>
<protein>
    <recommendedName>
        <fullName evidence="3">Mitochondrial ATP synthase regulatory component factor B</fullName>
    </recommendedName>
</protein>
<evidence type="ECO:0000313" key="2">
    <source>
        <dbReference type="Proteomes" id="UP001608902"/>
    </source>
</evidence>
<evidence type="ECO:0000313" key="1">
    <source>
        <dbReference type="EMBL" id="MFH4983434.1"/>
    </source>
</evidence>
<name>A0ABD6F0Z0_9BILA</name>
<comment type="caution">
    <text evidence="1">The sequence shown here is derived from an EMBL/GenBank/DDBJ whole genome shotgun (WGS) entry which is preliminary data.</text>
</comment>
<dbReference type="InterPro" id="IPR032675">
    <property type="entry name" value="LRR_dom_sf"/>
</dbReference>
<gene>
    <name evidence="1" type="ORF">AB6A40_010143</name>
</gene>
<dbReference type="EMBL" id="JBGFUD010012262">
    <property type="protein sequence ID" value="MFH4983434.1"/>
    <property type="molecule type" value="Genomic_DNA"/>
</dbReference>
<proteinExistence type="predicted"/>
<reference evidence="1 2" key="1">
    <citation type="submission" date="2024-08" db="EMBL/GenBank/DDBJ databases">
        <title>Gnathostoma spinigerum genome.</title>
        <authorList>
            <person name="Gonzalez-Bertolin B."/>
            <person name="Monzon S."/>
            <person name="Zaballos A."/>
            <person name="Jimenez P."/>
            <person name="Dekumyoy P."/>
            <person name="Varona S."/>
            <person name="Cuesta I."/>
            <person name="Sumanam S."/>
            <person name="Adisakwattana P."/>
            <person name="Gasser R.B."/>
            <person name="Hernandez-Gonzalez A."/>
            <person name="Young N.D."/>
            <person name="Perteguer M.J."/>
        </authorList>
    </citation>
    <scope>NUCLEOTIDE SEQUENCE [LARGE SCALE GENOMIC DNA]</scope>
    <source>
        <strain evidence="1">AL3</strain>
        <tissue evidence="1">Liver</tissue>
    </source>
</reference>
<dbReference type="Gene3D" id="3.80.10.10">
    <property type="entry name" value="Ribonuclease Inhibitor"/>
    <property type="match status" value="1"/>
</dbReference>
<dbReference type="Proteomes" id="UP001608902">
    <property type="component" value="Unassembled WGS sequence"/>
</dbReference>
<sequence length="171" mass="19423">IKNHGFDLKNLPKLSVHDDDLVPGSRVATNTHLSEVAYDRRWAHTPKVFITEVDASDSAISDPGFAYFMGCRHLESLKMNFCDYFGDDAIRFLATGRPAHTLKNLEIVLNPAVTDGMVFWISHLKALRRAHFYFLPYVSHRAAVLRQLKLALPKCHITFPEVDRIGLGYEN</sequence>
<dbReference type="AlphaFoldDB" id="A0ABD6F0Z0"/>
<dbReference type="SUPFAM" id="SSF52047">
    <property type="entry name" value="RNI-like"/>
    <property type="match status" value="1"/>
</dbReference>